<sequence length="328" mass="36839">MTITLYNWPGSPPCGFVLAVAKQLGVPMDVKNVNLAHKEQLSEQYLKGPILDWAKKVAWIYACAAIVYYLLRKYAPKSDLYPDDIKLRTQVDQVIAVMYGTVHASVADFFRPRILLKTKPSAEELTAYEDNVVKGIEKITGEGKFAVGDKLTLADIAIIPQLMLVVEGPVIDLNKYPKLVSYYRNIKSQLPYFEELYGPAINHIEQRACIYLRIPRGFRASKKQTQHRVHCAPQRAVCAQRTAASRATLPLHFLFLYYNRYSLLGKRAEITGCVNDLARHDSSSEGSSGRESHWAATSTPPCPKDAIRSHTSRSETKAGTERSRRPAL</sequence>
<feature type="domain" description="GST C-terminal" evidence="4">
    <location>
        <begin position="84"/>
        <end position="218"/>
    </location>
</feature>
<dbReference type="PANTHER" id="PTHR43969">
    <property type="entry name" value="GLUTATHIONE S TRANSFERASE D10, ISOFORM A-RELATED"/>
    <property type="match status" value="1"/>
</dbReference>
<organism evidence="5 6">
    <name type="scientific">Rhipicephalus microplus</name>
    <name type="common">Cattle tick</name>
    <name type="synonym">Boophilus microplus</name>
    <dbReference type="NCBI Taxonomy" id="6941"/>
    <lineage>
        <taxon>Eukaryota</taxon>
        <taxon>Metazoa</taxon>
        <taxon>Ecdysozoa</taxon>
        <taxon>Arthropoda</taxon>
        <taxon>Chelicerata</taxon>
        <taxon>Arachnida</taxon>
        <taxon>Acari</taxon>
        <taxon>Parasitiformes</taxon>
        <taxon>Ixodida</taxon>
        <taxon>Ixodoidea</taxon>
        <taxon>Ixodidae</taxon>
        <taxon>Rhipicephalinae</taxon>
        <taxon>Rhipicephalus</taxon>
        <taxon>Boophilus</taxon>
    </lineage>
</organism>
<feature type="region of interest" description="Disordered" evidence="2">
    <location>
        <begin position="279"/>
        <end position="328"/>
    </location>
</feature>
<evidence type="ECO:0000256" key="2">
    <source>
        <dbReference type="SAM" id="MobiDB-lite"/>
    </source>
</evidence>
<dbReference type="GO" id="GO:0006749">
    <property type="term" value="P:glutathione metabolic process"/>
    <property type="evidence" value="ECO:0007669"/>
    <property type="project" value="TreeGrafter"/>
</dbReference>
<dbReference type="Proteomes" id="UP000821866">
    <property type="component" value="Unassembled WGS sequence"/>
</dbReference>
<dbReference type="InterPro" id="IPR010987">
    <property type="entry name" value="Glutathione-S-Trfase_C-like"/>
</dbReference>
<keyword evidence="6" id="KW-1185">Reference proteome</keyword>
<dbReference type="InterPro" id="IPR004046">
    <property type="entry name" value="GST_C"/>
</dbReference>
<reference evidence="5" key="2">
    <citation type="submission" date="2021-09" db="EMBL/GenBank/DDBJ databases">
        <authorList>
            <person name="Jia N."/>
            <person name="Wang J."/>
            <person name="Shi W."/>
            <person name="Du L."/>
            <person name="Sun Y."/>
            <person name="Zhan W."/>
            <person name="Jiang J."/>
            <person name="Wang Q."/>
            <person name="Zhang B."/>
            <person name="Ji P."/>
            <person name="Sakyi L.B."/>
            <person name="Cui X."/>
            <person name="Yuan T."/>
            <person name="Jiang B."/>
            <person name="Yang W."/>
            <person name="Lam T.T.-Y."/>
            <person name="Chang Q."/>
            <person name="Ding S."/>
            <person name="Wang X."/>
            <person name="Zhu J."/>
            <person name="Ruan X."/>
            <person name="Zhao L."/>
            <person name="Wei J."/>
            <person name="Que T."/>
            <person name="Du C."/>
            <person name="Cheng J."/>
            <person name="Dai P."/>
            <person name="Han X."/>
            <person name="Huang E."/>
            <person name="Gao Y."/>
            <person name="Liu J."/>
            <person name="Shao H."/>
            <person name="Ye R."/>
            <person name="Li L."/>
            <person name="Wei W."/>
            <person name="Wang X."/>
            <person name="Wang C."/>
            <person name="Huo Q."/>
            <person name="Li W."/>
            <person name="Guo W."/>
            <person name="Chen H."/>
            <person name="Chen S."/>
            <person name="Zhou L."/>
            <person name="Zhou L."/>
            <person name="Ni X."/>
            <person name="Tian J."/>
            <person name="Zhou Y."/>
            <person name="Sheng Y."/>
            <person name="Liu T."/>
            <person name="Pan Y."/>
            <person name="Xia L."/>
            <person name="Li J."/>
            <person name="Zhao F."/>
            <person name="Cao W."/>
        </authorList>
    </citation>
    <scope>NUCLEOTIDE SEQUENCE</scope>
    <source>
        <strain evidence="5">Rmic-2018</strain>
        <tissue evidence="5">Larvae</tissue>
    </source>
</reference>
<dbReference type="Pfam" id="PF14497">
    <property type="entry name" value="GST_C_3"/>
    <property type="match status" value="1"/>
</dbReference>
<evidence type="ECO:0000313" key="6">
    <source>
        <dbReference type="Proteomes" id="UP000821866"/>
    </source>
</evidence>
<dbReference type="VEuPathDB" id="VectorBase:LOC119184726"/>
<dbReference type="InterPro" id="IPR004045">
    <property type="entry name" value="Glutathione_S-Trfase_N"/>
</dbReference>
<comment type="subunit">
    <text evidence="1">Homodimer.</text>
</comment>
<dbReference type="Gene3D" id="3.40.30.10">
    <property type="entry name" value="Glutaredoxin"/>
    <property type="match status" value="1"/>
</dbReference>
<reference evidence="5" key="1">
    <citation type="journal article" date="2020" name="Cell">
        <title>Large-Scale Comparative Analyses of Tick Genomes Elucidate Their Genetic Diversity and Vector Capacities.</title>
        <authorList>
            <consortium name="Tick Genome and Microbiome Consortium (TIGMIC)"/>
            <person name="Jia N."/>
            <person name="Wang J."/>
            <person name="Shi W."/>
            <person name="Du L."/>
            <person name="Sun Y."/>
            <person name="Zhan W."/>
            <person name="Jiang J.F."/>
            <person name="Wang Q."/>
            <person name="Zhang B."/>
            <person name="Ji P."/>
            <person name="Bell-Sakyi L."/>
            <person name="Cui X.M."/>
            <person name="Yuan T.T."/>
            <person name="Jiang B.G."/>
            <person name="Yang W.F."/>
            <person name="Lam T.T."/>
            <person name="Chang Q.C."/>
            <person name="Ding S.J."/>
            <person name="Wang X.J."/>
            <person name="Zhu J.G."/>
            <person name="Ruan X.D."/>
            <person name="Zhao L."/>
            <person name="Wei J.T."/>
            <person name="Ye R.Z."/>
            <person name="Que T.C."/>
            <person name="Du C.H."/>
            <person name="Zhou Y.H."/>
            <person name="Cheng J.X."/>
            <person name="Dai P.F."/>
            <person name="Guo W.B."/>
            <person name="Han X.H."/>
            <person name="Huang E.J."/>
            <person name="Li L.F."/>
            <person name="Wei W."/>
            <person name="Gao Y.C."/>
            <person name="Liu J.Z."/>
            <person name="Shao H.Z."/>
            <person name="Wang X."/>
            <person name="Wang C.C."/>
            <person name="Yang T.C."/>
            <person name="Huo Q.B."/>
            <person name="Li W."/>
            <person name="Chen H.Y."/>
            <person name="Chen S.E."/>
            <person name="Zhou L.G."/>
            <person name="Ni X.B."/>
            <person name="Tian J.H."/>
            <person name="Sheng Y."/>
            <person name="Liu T."/>
            <person name="Pan Y.S."/>
            <person name="Xia L.Y."/>
            <person name="Li J."/>
            <person name="Zhao F."/>
            <person name="Cao W.C."/>
        </authorList>
    </citation>
    <scope>NUCLEOTIDE SEQUENCE</scope>
    <source>
        <strain evidence="5">Rmic-2018</strain>
    </source>
</reference>
<protein>
    <recommendedName>
        <fullName evidence="7">Glutathione s-transferase</fullName>
    </recommendedName>
</protein>
<dbReference type="GO" id="GO:0004364">
    <property type="term" value="F:glutathione transferase activity"/>
    <property type="evidence" value="ECO:0007669"/>
    <property type="project" value="TreeGrafter"/>
</dbReference>
<dbReference type="SFLD" id="SFLDG00358">
    <property type="entry name" value="Main_(cytGST)"/>
    <property type="match status" value="1"/>
</dbReference>
<dbReference type="AlphaFoldDB" id="A0A9J6D108"/>
<gene>
    <name evidence="5" type="ORF">HPB51_027172</name>
</gene>
<dbReference type="EMBL" id="JABSTU010003825">
    <property type="protein sequence ID" value="KAH7964594.1"/>
    <property type="molecule type" value="Genomic_DNA"/>
</dbReference>
<evidence type="ECO:0000256" key="1">
    <source>
        <dbReference type="ARBA" id="ARBA00011738"/>
    </source>
</evidence>
<accession>A0A9J6D108</accession>
<proteinExistence type="predicted"/>
<feature type="compositionally biased region" description="Basic and acidic residues" evidence="2">
    <location>
        <begin position="279"/>
        <end position="293"/>
    </location>
</feature>
<evidence type="ECO:0000259" key="3">
    <source>
        <dbReference type="PROSITE" id="PS50404"/>
    </source>
</evidence>
<comment type="caution">
    <text evidence="5">The sequence shown here is derived from an EMBL/GenBank/DDBJ whole genome shotgun (WGS) entry which is preliminary data.</text>
</comment>
<name>A0A9J6D108_RHIMP</name>
<dbReference type="PROSITE" id="PS50404">
    <property type="entry name" value="GST_NTER"/>
    <property type="match status" value="1"/>
</dbReference>
<dbReference type="InterPro" id="IPR036282">
    <property type="entry name" value="Glutathione-S-Trfase_C_sf"/>
</dbReference>
<dbReference type="InterPro" id="IPR036249">
    <property type="entry name" value="Thioredoxin-like_sf"/>
</dbReference>
<dbReference type="SUPFAM" id="SSF47616">
    <property type="entry name" value="GST C-terminal domain-like"/>
    <property type="match status" value="1"/>
</dbReference>
<evidence type="ECO:0008006" key="7">
    <source>
        <dbReference type="Google" id="ProtNLM"/>
    </source>
</evidence>
<dbReference type="SUPFAM" id="SSF52833">
    <property type="entry name" value="Thioredoxin-like"/>
    <property type="match status" value="1"/>
</dbReference>
<dbReference type="Gene3D" id="1.20.1050.10">
    <property type="match status" value="1"/>
</dbReference>
<dbReference type="PANTHER" id="PTHR43969:SF9">
    <property type="entry name" value="GLUTATHIONE S TRANSFERASE D10, ISOFORM A-RELATED"/>
    <property type="match status" value="1"/>
</dbReference>
<feature type="compositionally biased region" description="Basic and acidic residues" evidence="2">
    <location>
        <begin position="305"/>
        <end position="328"/>
    </location>
</feature>
<dbReference type="PROSITE" id="PS50405">
    <property type="entry name" value="GST_CTER"/>
    <property type="match status" value="1"/>
</dbReference>
<evidence type="ECO:0000259" key="4">
    <source>
        <dbReference type="PROSITE" id="PS50405"/>
    </source>
</evidence>
<dbReference type="InterPro" id="IPR040079">
    <property type="entry name" value="Glutathione_S-Trfase"/>
</dbReference>
<feature type="domain" description="GST N-terminal" evidence="3">
    <location>
        <begin position="1"/>
        <end position="78"/>
    </location>
</feature>
<dbReference type="SFLD" id="SFLDS00019">
    <property type="entry name" value="Glutathione_Transferase_(cytos"/>
    <property type="match status" value="1"/>
</dbReference>
<evidence type="ECO:0000313" key="5">
    <source>
        <dbReference type="EMBL" id="KAH7964594.1"/>
    </source>
</evidence>